<dbReference type="InterPro" id="IPR015422">
    <property type="entry name" value="PyrdxlP-dep_Trfase_small"/>
</dbReference>
<gene>
    <name evidence="4" type="ORF">ASILVAE211_21150</name>
</gene>
<evidence type="ECO:0000313" key="5">
    <source>
        <dbReference type="Proteomes" id="UP000708298"/>
    </source>
</evidence>
<dbReference type="InterPro" id="IPR005814">
    <property type="entry name" value="Aminotrans_3"/>
</dbReference>
<name>A0A963YWR1_9PROT</name>
<keyword evidence="4" id="KW-0808">Transferase</keyword>
<keyword evidence="5" id="KW-1185">Reference proteome</keyword>
<dbReference type="Gene3D" id="3.90.1150.10">
    <property type="entry name" value="Aspartate Aminotransferase, domain 1"/>
    <property type="match status" value="1"/>
</dbReference>
<protein>
    <submittedName>
        <fullName evidence="4">Aminotransferase class III-fold pyridoxal phosphate-dependent enzyme</fullName>
    </submittedName>
</protein>
<comment type="similarity">
    <text evidence="3">Belongs to the class-III pyridoxal-phosphate-dependent aminotransferase family.</text>
</comment>
<evidence type="ECO:0000256" key="1">
    <source>
        <dbReference type="ARBA" id="ARBA00001933"/>
    </source>
</evidence>
<dbReference type="InterPro" id="IPR015421">
    <property type="entry name" value="PyrdxlP-dep_Trfase_major"/>
</dbReference>
<dbReference type="PANTHER" id="PTHR43713">
    <property type="entry name" value="GLUTAMATE-1-SEMIALDEHYDE 2,1-AMINOMUTASE"/>
    <property type="match status" value="1"/>
</dbReference>
<organism evidence="4 5">
    <name type="scientific">Acidisoma silvae</name>
    <dbReference type="NCBI Taxonomy" id="2802396"/>
    <lineage>
        <taxon>Bacteria</taxon>
        <taxon>Pseudomonadati</taxon>
        <taxon>Pseudomonadota</taxon>
        <taxon>Alphaproteobacteria</taxon>
        <taxon>Acetobacterales</taxon>
        <taxon>Acidocellaceae</taxon>
        <taxon>Acidisoma</taxon>
    </lineage>
</organism>
<comment type="cofactor">
    <cofactor evidence="1">
        <name>pyridoxal 5'-phosphate</name>
        <dbReference type="ChEBI" id="CHEBI:597326"/>
    </cofactor>
</comment>
<dbReference type="AlphaFoldDB" id="A0A963YWR1"/>
<sequence length="410" mass="44247">MTNSRDSSLRERARKVVPGGMWGHMNAVALPEGYPQFFARGAGSRLWDVDGHEYVDFMCSWGPIILGHHHPEVDAAARRQWEQGDCLNGPNEAMVELAETLVGIVPHADWAQFQKNGTDATTTAVTIARAGTQRRKILVAKGAYHGAVPWCSPSLVGVTTEDRAHILTYTYNDAASLEQAVALAGDDLAGIIVSAFQHDYGHDQHLPDVAFAQAARAICDRTGAALIVDDVRAGFRLNLGGSWENVGVRPDLSAWSKAIANGFTLAAVTGNDRFRDATSSIFTTGSFWCSAMSMAAAVATLTVLRRDDGVGHMTRLGQALRDGLAGLSRQYSMPIRQTGPVQMPMVLFEDDADHRKGFAFCAAAVQQGVYFHPLHNMFLSTAHTPEDIARALDAAEHGFKAARAVAPAHD</sequence>
<reference evidence="4" key="2">
    <citation type="submission" date="2021-01" db="EMBL/GenBank/DDBJ databases">
        <authorList>
            <person name="Mieszkin S."/>
            <person name="Pouder E."/>
            <person name="Alain K."/>
        </authorList>
    </citation>
    <scope>NUCLEOTIDE SEQUENCE</scope>
    <source>
        <strain evidence="4">HW T2.11</strain>
    </source>
</reference>
<dbReference type="Proteomes" id="UP000708298">
    <property type="component" value="Unassembled WGS sequence"/>
</dbReference>
<evidence type="ECO:0000256" key="2">
    <source>
        <dbReference type="ARBA" id="ARBA00022898"/>
    </source>
</evidence>
<dbReference type="SUPFAM" id="SSF53383">
    <property type="entry name" value="PLP-dependent transferases"/>
    <property type="match status" value="1"/>
</dbReference>
<dbReference type="GO" id="GO:0008483">
    <property type="term" value="F:transaminase activity"/>
    <property type="evidence" value="ECO:0007669"/>
    <property type="project" value="UniProtKB-KW"/>
</dbReference>
<keyword evidence="4" id="KW-0032">Aminotransferase</keyword>
<keyword evidence="2 3" id="KW-0663">Pyridoxal phosphate</keyword>
<dbReference type="Pfam" id="PF00202">
    <property type="entry name" value="Aminotran_3"/>
    <property type="match status" value="1"/>
</dbReference>
<proteinExistence type="inferred from homology"/>
<dbReference type="Gene3D" id="3.40.640.10">
    <property type="entry name" value="Type I PLP-dependent aspartate aminotransferase-like (Major domain)"/>
    <property type="match status" value="1"/>
</dbReference>
<dbReference type="InterPro" id="IPR015424">
    <property type="entry name" value="PyrdxlP-dep_Trfase"/>
</dbReference>
<dbReference type="GO" id="GO:0030170">
    <property type="term" value="F:pyridoxal phosphate binding"/>
    <property type="evidence" value="ECO:0007669"/>
    <property type="project" value="InterPro"/>
</dbReference>
<dbReference type="PANTHER" id="PTHR43713:SF3">
    <property type="entry name" value="GLUTAMATE-1-SEMIALDEHYDE 2,1-AMINOMUTASE 1, CHLOROPLASTIC-RELATED"/>
    <property type="match status" value="1"/>
</dbReference>
<comment type="caution">
    <text evidence="4">The sequence shown here is derived from an EMBL/GenBank/DDBJ whole genome shotgun (WGS) entry which is preliminary data.</text>
</comment>
<dbReference type="EMBL" id="JAESVB010000016">
    <property type="protein sequence ID" value="MCB8877715.1"/>
    <property type="molecule type" value="Genomic_DNA"/>
</dbReference>
<reference evidence="4" key="1">
    <citation type="journal article" date="2021" name="Microorganisms">
        <title>Acidisoma silvae sp. nov. and Acidisomacellulosilytica sp. nov., Two Acidophilic Bacteria Isolated from Decaying Wood, Hydrolyzing Cellulose and Producing Poly-3-hydroxybutyrate.</title>
        <authorList>
            <person name="Mieszkin S."/>
            <person name="Pouder E."/>
            <person name="Uroz S."/>
            <person name="Simon-Colin C."/>
            <person name="Alain K."/>
        </authorList>
    </citation>
    <scope>NUCLEOTIDE SEQUENCE</scope>
    <source>
        <strain evidence="4">HW T2.11</strain>
    </source>
</reference>
<evidence type="ECO:0000313" key="4">
    <source>
        <dbReference type="EMBL" id="MCB8877715.1"/>
    </source>
</evidence>
<evidence type="ECO:0000256" key="3">
    <source>
        <dbReference type="RuleBase" id="RU003560"/>
    </source>
</evidence>
<accession>A0A963YWR1</accession>